<evidence type="ECO:0000313" key="4">
    <source>
        <dbReference type="Proteomes" id="UP000640725"/>
    </source>
</evidence>
<dbReference type="InterPro" id="IPR054501">
    <property type="entry name" value="NCH2"/>
</dbReference>
<sequence length="806" mass="94954">MSLPREFLIEMARKYELSAEQEDAFVIWFNNKKTELEIATELHISDTALRTRMSHVYKKFSINGKGPGKYGRLLNFLTTEYQKFKVSDPQTSNLSEDELNDLVQEVRQKCYEIIQDQCGTMRSLTMSQPIDVRDLYTNVNILEKITSHRRHEIDELLQDFNSKNFDRFGLGRVTDERIPGQEAVKKYSKLMVLGKPGSGKTTFLKHLAIQCNLGNFQEHCVSIFITLKQFAEVEEKPSLLEYITEIFADCDISSEQIAVLLKRGKLLILLDGLDEVKAEDNSRVIKQVLDLSEKFRRNQFLITCRIAAKAYNFDKFTEVEVADFDKKQINTFVGKWFNGEESAITEQFIEQLEQNRRIQELATNPLLLTLLCLVFEDSLKFPANRSELYEEGIDILLKKWDETRNIERDQVYKNLSLQRKKDLLSQIALTTFERGEYFFKQKELEQYISDYINNLHDAQKDLEALQLDSEAILKSIEAQHGLLVERAQKIYSFSHLTFQEYLTSIKIVKFSEEKTLRNLFDHITDKRWREIFLLTAQMLQNADLLVILMKQKIDHILSSEIELQHFLKWVDKKTRLANSKYKDASVKALYLAFFQDLEKNPEDHLFLKIDSQFSFDFQALYDLCYGFFSRPDIMAYEFAMFLLINKFTNGYFNPQLTSIRLLNKFYQSPNLDYYYLHSCFSNKIYFKATISSYFNSDVLAILPPIEYYLAKDASSTEQCYRWQYLDEWWRVNNQDWTAQFRSMKINYLNMGCDWQFRDDQRKLLQQYYDANKLLVDCLNGCCVVSPEVRNEIEQTLLLPISEIHPK</sequence>
<dbReference type="InterPro" id="IPR007111">
    <property type="entry name" value="NACHT_NTPase"/>
</dbReference>
<keyword evidence="1" id="KW-0175">Coiled coil</keyword>
<dbReference type="SUPFAM" id="SSF52540">
    <property type="entry name" value="P-loop containing nucleoside triphosphate hydrolases"/>
    <property type="match status" value="1"/>
</dbReference>
<proteinExistence type="predicted"/>
<dbReference type="PROSITE" id="PS50837">
    <property type="entry name" value="NACHT"/>
    <property type="match status" value="1"/>
</dbReference>
<gene>
    <name evidence="3" type="ORF">IQ236_16360</name>
</gene>
<feature type="coiled-coil region" evidence="1">
    <location>
        <begin position="441"/>
        <end position="468"/>
    </location>
</feature>
<reference evidence="3 4" key="1">
    <citation type="submission" date="2020-10" db="EMBL/GenBank/DDBJ databases">
        <authorList>
            <person name="Castelo-Branco R."/>
            <person name="Eusebio N."/>
            <person name="Adriana R."/>
            <person name="Vieira A."/>
            <person name="Brugerolle De Fraissinette N."/>
            <person name="Rezende De Castro R."/>
            <person name="Schneider M.P."/>
            <person name="Vasconcelos V."/>
            <person name="Leao P.N."/>
        </authorList>
    </citation>
    <scope>NUCLEOTIDE SEQUENCE [LARGE SCALE GENOMIC DNA]</scope>
    <source>
        <strain evidence="3 4">LEGE 06226</strain>
    </source>
</reference>
<dbReference type="RefSeq" id="WP_193870280.1">
    <property type="nucleotide sequence ID" value="NZ_JADEWU010000039.1"/>
</dbReference>
<dbReference type="Pfam" id="PF05729">
    <property type="entry name" value="NACHT"/>
    <property type="match status" value="1"/>
</dbReference>
<keyword evidence="4" id="KW-1185">Reference proteome</keyword>
<dbReference type="Gene3D" id="3.40.50.300">
    <property type="entry name" value="P-loop containing nucleotide triphosphate hydrolases"/>
    <property type="match status" value="1"/>
</dbReference>
<comment type="caution">
    <text evidence="3">The sequence shown here is derived from an EMBL/GenBank/DDBJ whole genome shotgun (WGS) entry which is preliminary data.</text>
</comment>
<accession>A0ABR9UEC1</accession>
<dbReference type="PANTHER" id="PTHR46312:SF2">
    <property type="entry name" value="NUCLEOTIDE-BINDING OLIGOMERIZATION DOMAIN-CONTAINING PROTEIN 2-LIKE"/>
    <property type="match status" value="1"/>
</dbReference>
<dbReference type="EMBL" id="JADEWU010000039">
    <property type="protein sequence ID" value="MBE9144778.1"/>
    <property type="molecule type" value="Genomic_DNA"/>
</dbReference>
<dbReference type="PANTHER" id="PTHR46312">
    <property type="entry name" value="NACHT DOMAIN-CONTAINING PROTEIN"/>
    <property type="match status" value="1"/>
</dbReference>
<name>A0ABR9UEC1_9CYAN</name>
<dbReference type="InterPro" id="IPR027417">
    <property type="entry name" value="P-loop_NTPase"/>
</dbReference>
<evidence type="ECO:0000256" key="1">
    <source>
        <dbReference type="SAM" id="Coils"/>
    </source>
</evidence>
<evidence type="ECO:0000313" key="3">
    <source>
        <dbReference type="EMBL" id="MBE9144778.1"/>
    </source>
</evidence>
<organism evidence="3 4">
    <name type="scientific">Planktothrix mougeotii LEGE 06226</name>
    <dbReference type="NCBI Taxonomy" id="1828728"/>
    <lineage>
        <taxon>Bacteria</taxon>
        <taxon>Bacillati</taxon>
        <taxon>Cyanobacteriota</taxon>
        <taxon>Cyanophyceae</taxon>
        <taxon>Oscillatoriophycideae</taxon>
        <taxon>Oscillatoriales</taxon>
        <taxon>Microcoleaceae</taxon>
        <taxon>Planktothrix</taxon>
    </lineage>
</organism>
<dbReference type="Pfam" id="PF22727">
    <property type="entry name" value="NCH2"/>
    <property type="match status" value="1"/>
</dbReference>
<evidence type="ECO:0000259" key="2">
    <source>
        <dbReference type="PROSITE" id="PS50837"/>
    </source>
</evidence>
<dbReference type="Proteomes" id="UP000640725">
    <property type="component" value="Unassembled WGS sequence"/>
</dbReference>
<protein>
    <submittedName>
        <fullName evidence="3">NACHT domain-containing NTPase</fullName>
    </submittedName>
</protein>
<feature type="domain" description="NACHT" evidence="2">
    <location>
        <begin position="188"/>
        <end position="305"/>
    </location>
</feature>